<feature type="compositionally biased region" description="Low complexity" evidence="1">
    <location>
        <begin position="170"/>
        <end position="182"/>
    </location>
</feature>
<organism evidence="3 4">
    <name type="scientific">Gangjinia marincola</name>
    <dbReference type="NCBI Taxonomy" id="578463"/>
    <lineage>
        <taxon>Bacteria</taxon>
        <taxon>Pseudomonadati</taxon>
        <taxon>Bacteroidota</taxon>
        <taxon>Flavobacteriia</taxon>
        <taxon>Flavobacteriales</taxon>
        <taxon>Flavobacteriaceae</taxon>
        <taxon>Gangjinia</taxon>
    </lineage>
</organism>
<comment type="caution">
    <text evidence="3">The sequence shown here is derived from an EMBL/GenBank/DDBJ whole genome shotgun (WGS) entry which is preliminary data.</text>
</comment>
<protein>
    <recommendedName>
        <fullName evidence="2">CshA domain-containing protein</fullName>
    </recommendedName>
</protein>
<feature type="compositionally biased region" description="Acidic residues" evidence="1">
    <location>
        <begin position="514"/>
        <end position="524"/>
    </location>
</feature>
<feature type="domain" description="CshA" evidence="2">
    <location>
        <begin position="1023"/>
        <end position="1089"/>
    </location>
</feature>
<dbReference type="Proteomes" id="UP001500507">
    <property type="component" value="Unassembled WGS sequence"/>
</dbReference>
<name>A0ABN1MF88_9FLAO</name>
<evidence type="ECO:0000313" key="4">
    <source>
        <dbReference type="Proteomes" id="UP001500507"/>
    </source>
</evidence>
<feature type="compositionally biased region" description="Acidic residues" evidence="1">
    <location>
        <begin position="158"/>
        <end position="169"/>
    </location>
</feature>
<feature type="domain" description="CshA" evidence="2">
    <location>
        <begin position="766"/>
        <end position="853"/>
    </location>
</feature>
<dbReference type="EMBL" id="BAAAFG010000012">
    <property type="protein sequence ID" value="GAA0871816.1"/>
    <property type="molecule type" value="Genomic_DNA"/>
</dbReference>
<feature type="region of interest" description="Disordered" evidence="1">
    <location>
        <begin position="512"/>
        <end position="534"/>
    </location>
</feature>
<dbReference type="Pfam" id="PF19076">
    <property type="entry name" value="CshA_repeat"/>
    <property type="match status" value="3"/>
</dbReference>
<dbReference type="InterPro" id="IPR026395">
    <property type="entry name" value="CshA_fibril"/>
</dbReference>
<feature type="region of interest" description="Disordered" evidence="1">
    <location>
        <begin position="156"/>
        <end position="182"/>
    </location>
</feature>
<feature type="domain" description="CshA" evidence="2">
    <location>
        <begin position="884"/>
        <end position="970"/>
    </location>
</feature>
<evidence type="ECO:0000313" key="3">
    <source>
        <dbReference type="EMBL" id="GAA0871816.1"/>
    </source>
</evidence>
<dbReference type="InterPro" id="IPR026341">
    <property type="entry name" value="T9SS_type_B"/>
</dbReference>
<dbReference type="RefSeq" id="WP_343764569.1">
    <property type="nucleotide sequence ID" value="NZ_BAAAFG010000012.1"/>
</dbReference>
<dbReference type="Pfam" id="PF17963">
    <property type="entry name" value="Big_9"/>
    <property type="match status" value="2"/>
</dbReference>
<reference evidence="3 4" key="1">
    <citation type="journal article" date="2019" name="Int. J. Syst. Evol. Microbiol.">
        <title>The Global Catalogue of Microorganisms (GCM) 10K type strain sequencing project: providing services to taxonomists for standard genome sequencing and annotation.</title>
        <authorList>
            <consortium name="The Broad Institute Genomics Platform"/>
            <consortium name="The Broad Institute Genome Sequencing Center for Infectious Disease"/>
            <person name="Wu L."/>
            <person name="Ma J."/>
        </authorList>
    </citation>
    <scope>NUCLEOTIDE SEQUENCE [LARGE SCALE GENOMIC DNA]</scope>
    <source>
        <strain evidence="3 4">JCM 16082</strain>
    </source>
</reference>
<keyword evidence="4" id="KW-1185">Reference proteome</keyword>
<sequence length="1204" mass="126373">MFFVSTIVHAEVNNNKDEFILFPSVNASDYRLYHSIIVFVDTDGDGNDDSTDPNPNDAVANDDFTNGAAQTAKIVDVLLNDDFLANSDPNNQGTTEITVLATSTASGSITIDNNTGEIIYVAPLSEIGAQPTIDYRVTNIDTGVFAEATLTISVNVDTDGDGNPDDSDDNPNAAVANDDNANATPEVTKLVDVLLNDDFLANSDDNNLGTTVITDLGSGSAAGTIDIDNDTGEVAYTPTIGEENTGNITIDYRVENVETGVFDTATIIFNVGERDTDGDGAPDSIDLNPNSAVAQDDFATVQPLNPSTIDILLNDDYLGNDDTENVGTTDVSLDPAGTTTAQGDIEFDDTTGELTYTALPVEENTIVIVAYEVCNTQTNVCATAVVEITVGLEDTDGDGNPDGTDQNPNEAVAEDDLATASPLVTAAVDVLLNDDFLSNTNPNNQGDTQITDLGTGSAQGNITILNDIGEILYVPLTSEVNTTVCIDYQVTNALTGVFATATLCFDVVPANPDTDGDGNPDDTDPNPNQAIANDDFMNTDVGVETTIDILANDNFLPNDSPINVGTTEITDLGTGDATGTISFNNDTGEFTYTAPNDEDGSVVTVDYQVCNIDTNVCATATIFITVGVIDTDGDGNPDDNDPNPTDPVAQDDTIDVEAGDSVTADILANDDFLDNDDPINVGTTDITDLETGSAGGTVTFNNNTGEITYESLFSEANLTVTVNYQVCNTETNICATATIFINVQDTGGGANDPIAVDDTVTNQTVGDDVVVNVLANDSDPDGDLAENTVNITTAGATDTDSDGDNDTLVVAGQGTWAVDDSTGETTFTPEAGYEGDPTPITYNVSDEAGNTSNQATVTIDYNNDGGGANDPIAVDDTVTNQTVGDDVVVNVLANDSDPDGDLAENTVNITTAGATDTDSDGDNDALVVAGQGTWTVDDSTGEITFTPEAGYEGDPTPITYNVSDEAGNTSNEAAVTIDYDNDGGGGSNDPIAVDDNVTDQTIGDVVVVDVLENDSDPDGDLDERTVEITTTGATDSDNDGDNDSLVITGEGTWSVDDESGEITFTPQGGFLDDPTSITYTVSDEEGNESNEATVSIDYDNDNIDNLEVRVFNVITPNMDGENDFFLIENIENFTNDVQIYNRWGVLVYDANGYNNSSVRFDGVSDGRATLNEGDELPVGTYFYLINYSGNNLSDQLSGYLYLTR</sequence>
<dbReference type="Pfam" id="PF13585">
    <property type="entry name" value="CHU_C"/>
    <property type="match status" value="1"/>
</dbReference>
<evidence type="ECO:0000259" key="2">
    <source>
        <dbReference type="Pfam" id="PF19076"/>
    </source>
</evidence>
<dbReference type="NCBIfam" id="TIGR04131">
    <property type="entry name" value="Bac_Flav_CTERM"/>
    <property type="match status" value="1"/>
</dbReference>
<gene>
    <name evidence="3" type="ORF">GCM10009117_09620</name>
</gene>
<evidence type="ECO:0000256" key="1">
    <source>
        <dbReference type="SAM" id="MobiDB-lite"/>
    </source>
</evidence>
<dbReference type="Gene3D" id="2.60.40.2810">
    <property type="match status" value="2"/>
</dbReference>
<accession>A0ABN1MF88</accession>
<proteinExistence type="predicted"/>
<dbReference type="NCBIfam" id="TIGR04225">
    <property type="entry name" value="CshA_fibril_rpt"/>
    <property type="match status" value="1"/>
</dbReference>